<evidence type="ECO:0000259" key="6">
    <source>
        <dbReference type="SMART" id="SM01072"/>
    </source>
</evidence>
<name>A0AA86NIV3_9EUKA</name>
<dbReference type="SMART" id="SM01073">
    <property type="entry name" value="CDC48_N"/>
    <property type="match status" value="1"/>
</dbReference>
<evidence type="ECO:0000313" key="8">
    <source>
        <dbReference type="EMBL" id="CAI9919833.1"/>
    </source>
</evidence>
<dbReference type="GO" id="GO:0031593">
    <property type="term" value="F:polyubiquitin modification-dependent protein binding"/>
    <property type="evidence" value="ECO:0007669"/>
    <property type="project" value="TreeGrafter"/>
</dbReference>
<dbReference type="SMART" id="SM00382">
    <property type="entry name" value="AAA"/>
    <property type="match status" value="2"/>
</dbReference>
<protein>
    <submittedName>
        <fullName evidence="8">Cell division protein 48</fullName>
    </submittedName>
    <submittedName>
        <fullName evidence="9">Cell_division protein 48</fullName>
    </submittedName>
</protein>
<dbReference type="EMBL" id="CAXDID020000358">
    <property type="protein sequence ID" value="CAL6081942.1"/>
    <property type="molecule type" value="Genomic_DNA"/>
</dbReference>
<feature type="domain" description="CDC48" evidence="6">
    <location>
        <begin position="143"/>
        <end position="209"/>
    </location>
</feature>
<dbReference type="SUPFAM" id="SSF50692">
    <property type="entry name" value="ADC-like"/>
    <property type="match status" value="1"/>
</dbReference>
<dbReference type="PANTHER" id="PTHR23077:SF171">
    <property type="entry name" value="NUCLEAR VALOSIN-CONTAINING PROTEIN-LIKE"/>
    <property type="match status" value="1"/>
</dbReference>
<dbReference type="InterPro" id="IPR003960">
    <property type="entry name" value="ATPase_AAA_CS"/>
</dbReference>
<keyword evidence="2" id="KW-0547">Nucleotide-binding</keyword>
<dbReference type="GO" id="GO:0016887">
    <property type="term" value="F:ATP hydrolysis activity"/>
    <property type="evidence" value="ECO:0007669"/>
    <property type="project" value="InterPro"/>
</dbReference>
<dbReference type="InterPro" id="IPR003338">
    <property type="entry name" value="CDC4_N-term_subdom"/>
</dbReference>
<evidence type="ECO:0000313" key="10">
    <source>
        <dbReference type="Proteomes" id="UP001642409"/>
    </source>
</evidence>
<dbReference type="InterPro" id="IPR027417">
    <property type="entry name" value="P-loop_NTPase"/>
</dbReference>
<sequence>MQPDPNQVKKESGNRIGVGHSGDYVVHKLKANGPNELRFPNRYMVDDWAEGDQSRVQVNPAKLEALGIFQEDPVLIKGRFKKQTHAIVIASEDCDPTKIKMCKQIRKNCNVNVGDIISLHAAADSLQYSKKIKILPFSDDIKGVTGDIFDLYIRPFFKDKFRPVTQGDCFVLPGGTKPIEFKIVLTEPLPACIVADGGEIFFEGDPVDREEDEKARKDLIGYSDLGGIEKELQMIREMVELPLKHPILFENLGIKPPRGILLHGPPGCGKSTIGRAIANETGAFFLLINGPEIMSAMAGESEKNLRMAFEKADEEARTSGCAIIFIDEIDVIGGSREQSRGEVEKRIVSQLLTLMDGIKPRSNVLVMAATNRPNSLDASLRRFGRFDREIALGVPDGSGRLHILQLKTRKMKLAEDVDLEWIAENANGYVGADIAQLCTEAAMLCIREKAELIDYQSSDLPEGMLEAMKVEMKHFKTALGVCNPSTLRDTFVEIPKTSWADIGGLHDVKKTLKELIQFPIQYAEQYERLGVEPSRGCLFFGPPGNGKTLLAKAIANECQTNFISVKGPELMSMWVGESERGVRQVFDKARQAQPCVLFMDELDSVAKHRGGGNGGGEGVNDRMLNQLLTEIDGVGSKKNVFVIGATNRPDTIDPALIRGGRLDQLIYIGMPDYEGRISVLKAALRKSKVAPDVDLAQIAAVTEGYSGADLAEVTQKTVQMAIRDSVGEFNKQMTKLNMERQIKEQKKEKIDETYFEKRQQEIENQFGSGILTKRHFELAVRQSRQSVSDTDVKRYEAFKQQFCDASQGGYASNPKVADFKFVDGGFVPPAPVVEKIEPVAQQKPAESKRGLPKNAGEDEFF</sequence>
<evidence type="ECO:0000259" key="7">
    <source>
        <dbReference type="SMART" id="SM01073"/>
    </source>
</evidence>
<comment type="caution">
    <text evidence="8">The sequence shown here is derived from an EMBL/GenBank/DDBJ whole genome shotgun (WGS) entry which is preliminary data.</text>
</comment>
<gene>
    <name evidence="9" type="ORF">HINF_LOCUS60734</name>
    <name evidence="8" type="ORF">HINF_LOCUS7478</name>
</gene>
<keyword evidence="8" id="KW-0132">Cell division</keyword>
<dbReference type="GO" id="GO:0005829">
    <property type="term" value="C:cytosol"/>
    <property type="evidence" value="ECO:0007669"/>
    <property type="project" value="TreeGrafter"/>
</dbReference>
<dbReference type="GO" id="GO:0030970">
    <property type="term" value="P:retrograde protein transport, ER to cytosol"/>
    <property type="evidence" value="ECO:0007669"/>
    <property type="project" value="TreeGrafter"/>
</dbReference>
<keyword evidence="1" id="KW-0677">Repeat</keyword>
<dbReference type="FunFam" id="2.40.40.20:FF:000003">
    <property type="entry name" value="Transitional endoplasmic reticulum ATPase"/>
    <property type="match status" value="1"/>
</dbReference>
<dbReference type="Pfam" id="PF02359">
    <property type="entry name" value="CDC48_N"/>
    <property type="match status" value="1"/>
</dbReference>
<evidence type="ECO:0000259" key="5">
    <source>
        <dbReference type="SMART" id="SM00382"/>
    </source>
</evidence>
<keyword evidence="3" id="KW-0067">ATP-binding</keyword>
<dbReference type="AlphaFoldDB" id="A0AA86NIV3"/>
<dbReference type="SMART" id="SM01072">
    <property type="entry name" value="CDC48_2"/>
    <property type="match status" value="1"/>
</dbReference>
<dbReference type="InterPro" id="IPR003959">
    <property type="entry name" value="ATPase_AAA_core"/>
</dbReference>
<organism evidence="8">
    <name type="scientific">Hexamita inflata</name>
    <dbReference type="NCBI Taxonomy" id="28002"/>
    <lineage>
        <taxon>Eukaryota</taxon>
        <taxon>Metamonada</taxon>
        <taxon>Diplomonadida</taxon>
        <taxon>Hexamitidae</taxon>
        <taxon>Hexamitinae</taxon>
        <taxon>Hexamita</taxon>
    </lineage>
</organism>
<proteinExistence type="predicted"/>
<accession>A0AA86NIV3</accession>
<dbReference type="GO" id="GO:0051228">
    <property type="term" value="P:mitotic spindle disassembly"/>
    <property type="evidence" value="ECO:0007669"/>
    <property type="project" value="TreeGrafter"/>
</dbReference>
<dbReference type="GO" id="GO:0097352">
    <property type="term" value="P:autophagosome maturation"/>
    <property type="evidence" value="ECO:0007669"/>
    <property type="project" value="TreeGrafter"/>
</dbReference>
<dbReference type="SUPFAM" id="SSF52540">
    <property type="entry name" value="P-loop containing nucleoside triphosphate hydrolases"/>
    <property type="match status" value="2"/>
</dbReference>
<feature type="region of interest" description="Disordered" evidence="4">
    <location>
        <begin position="838"/>
        <end position="861"/>
    </location>
</feature>
<dbReference type="Gene3D" id="2.40.40.20">
    <property type="match status" value="1"/>
</dbReference>
<dbReference type="InterPro" id="IPR015415">
    <property type="entry name" value="Spast_Vps4_C"/>
</dbReference>
<dbReference type="FunFam" id="3.40.50.300:FF:000018">
    <property type="entry name" value="Cell division control 48"/>
    <property type="match status" value="1"/>
</dbReference>
<dbReference type="Gene3D" id="6.10.20.150">
    <property type="match status" value="1"/>
</dbReference>
<keyword evidence="10" id="KW-1185">Reference proteome</keyword>
<dbReference type="Gene3D" id="1.10.8.60">
    <property type="match status" value="1"/>
</dbReference>
<dbReference type="FunFam" id="3.40.50.300:FF:000012">
    <property type="entry name" value="Transitional endoplasmic reticulum ATPase"/>
    <property type="match status" value="1"/>
</dbReference>
<reference evidence="8" key="1">
    <citation type="submission" date="2023-06" db="EMBL/GenBank/DDBJ databases">
        <authorList>
            <person name="Kurt Z."/>
        </authorList>
    </citation>
    <scope>NUCLEOTIDE SEQUENCE</scope>
</reference>
<evidence type="ECO:0000256" key="3">
    <source>
        <dbReference type="ARBA" id="ARBA00022840"/>
    </source>
</evidence>
<feature type="domain" description="CDC48 N-terminal subdomain" evidence="7">
    <location>
        <begin position="42"/>
        <end position="125"/>
    </location>
</feature>
<feature type="domain" description="AAA+ ATPase" evidence="5">
    <location>
        <begin position="256"/>
        <end position="396"/>
    </location>
</feature>
<dbReference type="Gene3D" id="3.40.50.300">
    <property type="entry name" value="P-loop containing nucleotide triphosphate hydrolases"/>
    <property type="match status" value="2"/>
</dbReference>
<dbReference type="InterPro" id="IPR009010">
    <property type="entry name" value="Asp_de-COase-like_dom_sf"/>
</dbReference>
<evidence type="ECO:0000256" key="1">
    <source>
        <dbReference type="ARBA" id="ARBA00022737"/>
    </source>
</evidence>
<dbReference type="GO" id="GO:0005524">
    <property type="term" value="F:ATP binding"/>
    <property type="evidence" value="ECO:0007669"/>
    <property type="project" value="UniProtKB-KW"/>
</dbReference>
<dbReference type="Gene3D" id="3.10.330.10">
    <property type="match status" value="1"/>
</dbReference>
<dbReference type="GO" id="GO:0034098">
    <property type="term" value="C:VCP-NPL4-UFD1 AAA ATPase complex"/>
    <property type="evidence" value="ECO:0007669"/>
    <property type="project" value="TreeGrafter"/>
</dbReference>
<dbReference type="PROSITE" id="PS00674">
    <property type="entry name" value="AAA"/>
    <property type="match status" value="2"/>
</dbReference>
<dbReference type="Pfam" id="PF00004">
    <property type="entry name" value="AAA"/>
    <property type="match status" value="2"/>
</dbReference>
<dbReference type="GO" id="GO:0051301">
    <property type="term" value="P:cell division"/>
    <property type="evidence" value="ECO:0007669"/>
    <property type="project" value="UniProtKB-KW"/>
</dbReference>
<dbReference type="InterPro" id="IPR003593">
    <property type="entry name" value="AAA+_ATPase"/>
</dbReference>
<dbReference type="FunFam" id="3.10.330.10:FF:000001">
    <property type="entry name" value="Cell division control 48"/>
    <property type="match status" value="1"/>
</dbReference>
<evidence type="ECO:0000256" key="2">
    <source>
        <dbReference type="ARBA" id="ARBA00022741"/>
    </source>
</evidence>
<reference evidence="9 10" key="2">
    <citation type="submission" date="2024-07" db="EMBL/GenBank/DDBJ databases">
        <authorList>
            <person name="Akdeniz Z."/>
        </authorList>
    </citation>
    <scope>NUCLEOTIDE SEQUENCE [LARGE SCALE GENOMIC DNA]</scope>
</reference>
<dbReference type="InterPro" id="IPR041569">
    <property type="entry name" value="AAA_lid_3"/>
</dbReference>
<dbReference type="InterPro" id="IPR029067">
    <property type="entry name" value="CDC48_domain_2-like_sf"/>
</dbReference>
<dbReference type="GO" id="GO:0005634">
    <property type="term" value="C:nucleus"/>
    <property type="evidence" value="ECO:0007669"/>
    <property type="project" value="TreeGrafter"/>
</dbReference>
<dbReference type="Pfam" id="PF17862">
    <property type="entry name" value="AAA_lid_3"/>
    <property type="match status" value="2"/>
</dbReference>
<dbReference type="SUPFAM" id="SSF54585">
    <property type="entry name" value="Cdc48 domain 2-like"/>
    <property type="match status" value="1"/>
</dbReference>
<dbReference type="Proteomes" id="UP001642409">
    <property type="component" value="Unassembled WGS sequence"/>
</dbReference>
<dbReference type="FunFam" id="1.10.8.60:FF:000079">
    <property type="entry name" value="Cell division cycle protein 48 homologue"/>
    <property type="match status" value="1"/>
</dbReference>
<feature type="domain" description="AAA+ ATPase" evidence="5">
    <location>
        <begin position="533"/>
        <end position="672"/>
    </location>
</feature>
<dbReference type="Pfam" id="PF09336">
    <property type="entry name" value="Vps4_C"/>
    <property type="match status" value="1"/>
</dbReference>
<dbReference type="PANTHER" id="PTHR23077">
    <property type="entry name" value="AAA-FAMILY ATPASE"/>
    <property type="match status" value="1"/>
</dbReference>
<dbReference type="Pfam" id="PF02933">
    <property type="entry name" value="CDC48_2"/>
    <property type="match status" value="1"/>
</dbReference>
<keyword evidence="8" id="KW-0131">Cell cycle</keyword>
<dbReference type="EMBL" id="CATOUU010000187">
    <property type="protein sequence ID" value="CAI9919833.1"/>
    <property type="molecule type" value="Genomic_DNA"/>
</dbReference>
<evidence type="ECO:0000313" key="9">
    <source>
        <dbReference type="EMBL" id="CAL6081942.1"/>
    </source>
</evidence>
<evidence type="ECO:0000256" key="4">
    <source>
        <dbReference type="SAM" id="MobiDB-lite"/>
    </source>
</evidence>
<dbReference type="InterPro" id="IPR050168">
    <property type="entry name" value="AAA_ATPase_domain"/>
</dbReference>
<dbReference type="InterPro" id="IPR004201">
    <property type="entry name" value="Cdc48_dom2"/>
</dbReference>